<reference evidence="6 7" key="1">
    <citation type="journal article" date="2018" name="Gigascience">
        <title>Genomes of trombidid mites reveal novel predicted allergens and laterally-transferred genes associated with secondary metabolism.</title>
        <authorList>
            <person name="Dong X."/>
            <person name="Chaisiri K."/>
            <person name="Xia D."/>
            <person name="Armstrong S.D."/>
            <person name="Fang Y."/>
            <person name="Donnelly M.J."/>
            <person name="Kadowaki T."/>
            <person name="McGarry J.W."/>
            <person name="Darby A.C."/>
            <person name="Makepeace B.L."/>
        </authorList>
    </citation>
    <scope>NUCLEOTIDE SEQUENCE [LARGE SCALE GENOMIC DNA]</scope>
    <source>
        <strain evidence="6">UoL-UT</strain>
    </source>
</reference>
<sequence>MFVTHVALILCLFLSTSYSWKISLREDNFKDTIDGKFHVCLQCQQMESAWLKLMQFFNSDKERFGTLVARVDCTEQGPLCKSENVEGYPTIKLYRKGESGGIDYEGPRDFESLKEFLVKQLNLEESKGETVKRDFDEEVEEESNEQQDTLKPWDEDAPLPVNGLHELTDENYERFLSRGRHFVKFYAPWCGHCQRLAPVWDQLAHGFQHDKSVFISKIDCDAYPSICQQYSITGYPTLLWIVDGKMKEKYSGARQHEDLKQFVKSKKQEDINEINKERGKLRSEDVVAYVTESSFKAYIKSGLSFVQFFTPWCVRSRKFSPVWEELGRKMLGKVRVGKVDCSQFEKVCNRYEVEAYPTLVLFKDGLKLNEYEDETDLNTMFNYLNSYLAPKDEL</sequence>
<protein>
    <submittedName>
        <fullName evidence="6">Thioredoxin domain-containing protein 5-like protein</fullName>
    </submittedName>
</protein>
<dbReference type="OrthoDB" id="71336at2759"/>
<evidence type="ECO:0000256" key="4">
    <source>
        <dbReference type="SAM" id="SignalP"/>
    </source>
</evidence>
<evidence type="ECO:0000259" key="5">
    <source>
        <dbReference type="PROSITE" id="PS51352"/>
    </source>
</evidence>
<feature type="domain" description="Thioredoxin" evidence="5">
    <location>
        <begin position="272"/>
        <end position="389"/>
    </location>
</feature>
<evidence type="ECO:0000256" key="1">
    <source>
        <dbReference type="ARBA" id="ARBA00006347"/>
    </source>
</evidence>
<dbReference type="Proteomes" id="UP000288716">
    <property type="component" value="Unassembled WGS sequence"/>
</dbReference>
<dbReference type="AlphaFoldDB" id="A0A443SLK9"/>
<dbReference type="EMBL" id="NCKV01001420">
    <property type="protein sequence ID" value="RWS28375.1"/>
    <property type="molecule type" value="Genomic_DNA"/>
</dbReference>
<feature type="signal peptide" evidence="4">
    <location>
        <begin position="1"/>
        <end position="19"/>
    </location>
</feature>
<dbReference type="GO" id="GO:0006457">
    <property type="term" value="P:protein folding"/>
    <property type="evidence" value="ECO:0007669"/>
    <property type="project" value="TreeGrafter"/>
</dbReference>
<dbReference type="InterPro" id="IPR036249">
    <property type="entry name" value="Thioredoxin-like_sf"/>
</dbReference>
<feature type="compositionally biased region" description="Acidic residues" evidence="3">
    <location>
        <begin position="136"/>
        <end position="145"/>
    </location>
</feature>
<dbReference type="PROSITE" id="PS51352">
    <property type="entry name" value="THIOREDOXIN_2"/>
    <property type="match status" value="2"/>
</dbReference>
<evidence type="ECO:0000256" key="2">
    <source>
        <dbReference type="ARBA" id="ARBA00022729"/>
    </source>
</evidence>
<dbReference type="PANTHER" id="PTHR45672">
    <property type="entry name" value="PROTEIN DISULFIDE-ISOMERASE C17H9.14C-RELATED"/>
    <property type="match status" value="1"/>
</dbReference>
<accession>A0A443SLK9</accession>
<dbReference type="InterPro" id="IPR017937">
    <property type="entry name" value="Thioredoxin_CS"/>
</dbReference>
<dbReference type="InterPro" id="IPR013766">
    <property type="entry name" value="Thioredoxin_domain"/>
</dbReference>
<dbReference type="PRINTS" id="PR00421">
    <property type="entry name" value="THIOREDOXIN"/>
</dbReference>
<dbReference type="PROSITE" id="PS00194">
    <property type="entry name" value="THIOREDOXIN_1"/>
    <property type="match status" value="1"/>
</dbReference>
<evidence type="ECO:0000313" key="6">
    <source>
        <dbReference type="EMBL" id="RWS28375.1"/>
    </source>
</evidence>
<proteinExistence type="inferred from homology"/>
<evidence type="ECO:0000313" key="7">
    <source>
        <dbReference type="Proteomes" id="UP000288716"/>
    </source>
</evidence>
<comment type="similarity">
    <text evidence="1">Belongs to the protein disulfide isomerase family.</text>
</comment>
<feature type="region of interest" description="Disordered" evidence="3">
    <location>
        <begin position="129"/>
        <end position="155"/>
    </location>
</feature>
<dbReference type="STRING" id="299467.A0A443SLK9"/>
<dbReference type="GO" id="GO:0003756">
    <property type="term" value="F:protein disulfide isomerase activity"/>
    <property type="evidence" value="ECO:0007669"/>
    <property type="project" value="TreeGrafter"/>
</dbReference>
<dbReference type="InterPro" id="IPR051063">
    <property type="entry name" value="PDI"/>
</dbReference>
<dbReference type="Pfam" id="PF00085">
    <property type="entry name" value="Thioredoxin"/>
    <property type="match status" value="3"/>
</dbReference>
<keyword evidence="7" id="KW-1185">Reference proteome</keyword>
<dbReference type="SUPFAM" id="SSF52833">
    <property type="entry name" value="Thioredoxin-like"/>
    <property type="match status" value="3"/>
</dbReference>
<gene>
    <name evidence="6" type="ORF">B4U80_04000</name>
</gene>
<name>A0A443SLK9_9ACAR</name>
<feature type="chain" id="PRO_5019344381" evidence="4">
    <location>
        <begin position="20"/>
        <end position="394"/>
    </location>
</feature>
<dbReference type="PANTHER" id="PTHR45672:SF3">
    <property type="entry name" value="THIOREDOXIN DOMAIN-CONTAINING PROTEIN 5"/>
    <property type="match status" value="1"/>
</dbReference>
<dbReference type="GO" id="GO:0005783">
    <property type="term" value="C:endoplasmic reticulum"/>
    <property type="evidence" value="ECO:0007669"/>
    <property type="project" value="TreeGrafter"/>
</dbReference>
<comment type="caution">
    <text evidence="6">The sequence shown here is derived from an EMBL/GenBank/DDBJ whole genome shotgun (WGS) entry which is preliminary data.</text>
</comment>
<dbReference type="VEuPathDB" id="VectorBase:LDEU003665"/>
<keyword evidence="2 4" id="KW-0732">Signal</keyword>
<dbReference type="Gene3D" id="3.40.30.10">
    <property type="entry name" value="Glutaredoxin"/>
    <property type="match status" value="3"/>
</dbReference>
<evidence type="ECO:0000256" key="3">
    <source>
        <dbReference type="SAM" id="MobiDB-lite"/>
    </source>
</evidence>
<dbReference type="CDD" id="cd02961">
    <property type="entry name" value="PDI_a_family"/>
    <property type="match status" value="1"/>
</dbReference>
<organism evidence="6 7">
    <name type="scientific">Leptotrombidium deliense</name>
    <dbReference type="NCBI Taxonomy" id="299467"/>
    <lineage>
        <taxon>Eukaryota</taxon>
        <taxon>Metazoa</taxon>
        <taxon>Ecdysozoa</taxon>
        <taxon>Arthropoda</taxon>
        <taxon>Chelicerata</taxon>
        <taxon>Arachnida</taxon>
        <taxon>Acari</taxon>
        <taxon>Acariformes</taxon>
        <taxon>Trombidiformes</taxon>
        <taxon>Prostigmata</taxon>
        <taxon>Anystina</taxon>
        <taxon>Parasitengona</taxon>
        <taxon>Trombiculoidea</taxon>
        <taxon>Trombiculidae</taxon>
        <taxon>Leptotrombidium</taxon>
    </lineage>
</organism>
<feature type="domain" description="Thioredoxin" evidence="5">
    <location>
        <begin position="139"/>
        <end position="268"/>
    </location>
</feature>